<dbReference type="PANTHER" id="PTHR32133">
    <property type="entry name" value="OS07G0120400 PROTEIN"/>
    <property type="match status" value="1"/>
</dbReference>
<dbReference type="Proteomes" id="UP000324897">
    <property type="component" value="Chromosome 1"/>
</dbReference>
<evidence type="ECO:0000259" key="1">
    <source>
        <dbReference type="Pfam" id="PF12937"/>
    </source>
</evidence>
<dbReference type="InterPro" id="IPR056594">
    <property type="entry name" value="AT5G49610-like_b-prop"/>
</dbReference>
<organism evidence="3 4">
    <name type="scientific">Eragrostis curvula</name>
    <name type="common">weeping love grass</name>
    <dbReference type="NCBI Taxonomy" id="38414"/>
    <lineage>
        <taxon>Eukaryota</taxon>
        <taxon>Viridiplantae</taxon>
        <taxon>Streptophyta</taxon>
        <taxon>Embryophyta</taxon>
        <taxon>Tracheophyta</taxon>
        <taxon>Spermatophyta</taxon>
        <taxon>Magnoliopsida</taxon>
        <taxon>Liliopsida</taxon>
        <taxon>Poales</taxon>
        <taxon>Poaceae</taxon>
        <taxon>PACMAD clade</taxon>
        <taxon>Chloridoideae</taxon>
        <taxon>Eragrostideae</taxon>
        <taxon>Eragrostidinae</taxon>
        <taxon>Eragrostis</taxon>
    </lineage>
</organism>
<evidence type="ECO:0000313" key="3">
    <source>
        <dbReference type="EMBL" id="TVU31348.1"/>
    </source>
</evidence>
<name>A0A5J9V733_9POAL</name>
<dbReference type="Pfam" id="PF12937">
    <property type="entry name" value="F-box-like"/>
    <property type="match status" value="1"/>
</dbReference>
<dbReference type="AlphaFoldDB" id="A0A5J9V733"/>
<feature type="domain" description="F-box protein AT5G49610-like beta-propeller" evidence="2">
    <location>
        <begin position="107"/>
        <end position="353"/>
    </location>
</feature>
<comment type="caution">
    <text evidence="3">The sequence shown here is derived from an EMBL/GenBank/DDBJ whole genome shotgun (WGS) entry which is preliminary data.</text>
</comment>
<dbReference type="OrthoDB" id="586649at2759"/>
<evidence type="ECO:0000259" key="2">
    <source>
        <dbReference type="Pfam" id="PF23635"/>
    </source>
</evidence>
<feature type="non-terminal residue" evidence="3">
    <location>
        <position position="1"/>
    </location>
</feature>
<feature type="domain" description="F-box" evidence="1">
    <location>
        <begin position="14"/>
        <end position="54"/>
    </location>
</feature>
<proteinExistence type="predicted"/>
<dbReference type="Gene3D" id="1.20.1280.50">
    <property type="match status" value="1"/>
</dbReference>
<protein>
    <submittedName>
        <fullName evidence="3">Uncharacterized protein</fullName>
    </submittedName>
</protein>
<dbReference type="EMBL" id="RWGY01000011">
    <property type="protein sequence ID" value="TVU31348.1"/>
    <property type="molecule type" value="Genomic_DNA"/>
</dbReference>
<evidence type="ECO:0000313" key="4">
    <source>
        <dbReference type="Proteomes" id="UP000324897"/>
    </source>
</evidence>
<reference evidence="3 4" key="1">
    <citation type="journal article" date="2019" name="Sci. Rep.">
        <title>A high-quality genome of Eragrostis curvula grass provides insights into Poaceae evolution and supports new strategies to enhance forage quality.</title>
        <authorList>
            <person name="Carballo J."/>
            <person name="Santos B.A.C.M."/>
            <person name="Zappacosta D."/>
            <person name="Garbus I."/>
            <person name="Selva J.P."/>
            <person name="Gallo C.A."/>
            <person name="Diaz A."/>
            <person name="Albertini E."/>
            <person name="Caccamo M."/>
            <person name="Echenique V."/>
        </authorList>
    </citation>
    <scope>NUCLEOTIDE SEQUENCE [LARGE SCALE GENOMIC DNA]</scope>
    <source>
        <strain evidence="4">cv. Victoria</strain>
        <tissue evidence="3">Leaf</tissue>
    </source>
</reference>
<dbReference type="Pfam" id="PF23635">
    <property type="entry name" value="Beta-prop_AT5G49610-like"/>
    <property type="match status" value="1"/>
</dbReference>
<dbReference type="Gramene" id="TVU31348">
    <property type="protein sequence ID" value="TVU31348"/>
    <property type="gene ID" value="EJB05_23030"/>
</dbReference>
<dbReference type="PANTHER" id="PTHR32133:SF409">
    <property type="entry name" value="F-BOX DOMAIN-CONTAINING PROTEIN"/>
    <property type="match status" value="1"/>
</dbReference>
<dbReference type="SUPFAM" id="SSF81383">
    <property type="entry name" value="F-box domain"/>
    <property type="match status" value="1"/>
</dbReference>
<keyword evidence="4" id="KW-1185">Reference proteome</keyword>
<dbReference type="InterPro" id="IPR036047">
    <property type="entry name" value="F-box-like_dom_sf"/>
</dbReference>
<sequence>MSPRLCSPPADLPPDDLLLKVFLRLPPEPGHLLAASLVCKRWCRLIRNAAFLRRFRTFYRTPPVLGFFQNIGLPTGPPSQGICFFPTATPSARLFPPQDFQNRVSWVMDCHHGRALLYNHDERELLVWDPMTGGTNYVSAPENISGQEEFTGALVCAGQPDDHTNRHLSPFQIVFLDNSMDDECVIYACVYSSETDEWSDWKAVTTPALVSSGSSALVGNSLYWTLDLGVSNHILEFELHAQEFHLIKLPKCVRKRYKSGIQVMPAEDGGIGFAGVNKARIDFWSRKADHEGVARWTLIRAVNMVKLTLSDSPAQDMLLRSSVVGFAEDSSVLFLHSETIIVMIDLKSMQLRRKALQTSGTTVYPYASFYTRGADIVGIDVRDVRYGIKYQRKNKKKQEAAPVETVAPE</sequence>
<accession>A0A5J9V733</accession>
<dbReference type="InterPro" id="IPR001810">
    <property type="entry name" value="F-box_dom"/>
</dbReference>
<gene>
    <name evidence="3" type="ORF">EJB05_23030</name>
</gene>